<dbReference type="InterPro" id="IPR014172">
    <property type="entry name" value="TonB_ExbB_2"/>
</dbReference>
<dbReference type="GO" id="GO:0005886">
    <property type="term" value="C:plasma membrane"/>
    <property type="evidence" value="ECO:0007669"/>
    <property type="project" value="UniProtKB-SubCell"/>
</dbReference>
<gene>
    <name evidence="11" type="ORF">BBW65_02840</name>
</gene>
<evidence type="ECO:0000256" key="4">
    <source>
        <dbReference type="ARBA" id="ARBA00022692"/>
    </source>
</evidence>
<comment type="subcellular location">
    <subcellularLocation>
        <location evidence="1">Cell inner membrane</location>
        <topology evidence="1">Multi-pass membrane protein</topology>
    </subcellularLocation>
    <subcellularLocation>
        <location evidence="8">Membrane</location>
        <topology evidence="8">Multi-pass membrane protein</topology>
    </subcellularLocation>
</comment>
<keyword evidence="2 8" id="KW-0813">Transport</keyword>
<dbReference type="GO" id="GO:0017038">
    <property type="term" value="P:protein import"/>
    <property type="evidence" value="ECO:0007669"/>
    <property type="project" value="TreeGrafter"/>
</dbReference>
<dbReference type="STRING" id="222136.BBW65_02840"/>
<evidence type="ECO:0000313" key="12">
    <source>
        <dbReference type="Proteomes" id="UP000092884"/>
    </source>
</evidence>
<evidence type="ECO:0000256" key="3">
    <source>
        <dbReference type="ARBA" id="ARBA00022475"/>
    </source>
</evidence>
<keyword evidence="12" id="KW-1185">Reference proteome</keyword>
<dbReference type="PANTHER" id="PTHR30625:SF15">
    <property type="entry name" value="BIOPOLYMER TRANSPORT PROTEIN EXBB"/>
    <property type="match status" value="1"/>
</dbReference>
<organism evidence="11 12">
    <name type="scientific">Helicobacter enhydrae</name>
    <dbReference type="NCBI Taxonomy" id="222136"/>
    <lineage>
        <taxon>Bacteria</taxon>
        <taxon>Pseudomonadati</taxon>
        <taxon>Campylobacterota</taxon>
        <taxon>Epsilonproteobacteria</taxon>
        <taxon>Campylobacterales</taxon>
        <taxon>Helicobacteraceae</taxon>
        <taxon>Helicobacter</taxon>
    </lineage>
</organism>
<name>A0A1B1U4S9_9HELI</name>
<keyword evidence="6 9" id="KW-1133">Transmembrane helix</keyword>
<dbReference type="Proteomes" id="UP000092884">
    <property type="component" value="Chromosome"/>
</dbReference>
<evidence type="ECO:0000259" key="10">
    <source>
        <dbReference type="Pfam" id="PF01618"/>
    </source>
</evidence>
<dbReference type="RefSeq" id="WP_066339432.1">
    <property type="nucleotide sequence ID" value="NZ_CP016503.1"/>
</dbReference>
<feature type="domain" description="MotA/TolQ/ExbB proton channel" evidence="10">
    <location>
        <begin position="44"/>
        <end position="135"/>
    </location>
</feature>
<feature type="transmembrane region" description="Helical" evidence="9">
    <location>
        <begin position="68"/>
        <end position="86"/>
    </location>
</feature>
<keyword evidence="7 9" id="KW-0472">Membrane</keyword>
<keyword evidence="3" id="KW-1003">Cell membrane</keyword>
<dbReference type="GO" id="GO:0055085">
    <property type="term" value="P:transmembrane transport"/>
    <property type="evidence" value="ECO:0007669"/>
    <property type="project" value="InterPro"/>
</dbReference>
<evidence type="ECO:0000256" key="5">
    <source>
        <dbReference type="ARBA" id="ARBA00022927"/>
    </source>
</evidence>
<feature type="transmembrane region" description="Helical" evidence="9">
    <location>
        <begin position="6"/>
        <end position="28"/>
    </location>
</feature>
<dbReference type="AlphaFoldDB" id="A0A1B1U4S9"/>
<dbReference type="KEGG" id="het:BBW65_02840"/>
<dbReference type="EMBL" id="CP016503">
    <property type="protein sequence ID" value="ANV97804.1"/>
    <property type="molecule type" value="Genomic_DNA"/>
</dbReference>
<accession>A0A1B1U4S9</accession>
<evidence type="ECO:0000256" key="7">
    <source>
        <dbReference type="ARBA" id="ARBA00023136"/>
    </source>
</evidence>
<dbReference type="NCBIfam" id="TIGR02805">
    <property type="entry name" value="exbB2"/>
    <property type="match status" value="1"/>
</dbReference>
<evidence type="ECO:0000256" key="8">
    <source>
        <dbReference type="RuleBase" id="RU004057"/>
    </source>
</evidence>
<dbReference type="OrthoDB" id="9805133at2"/>
<comment type="similarity">
    <text evidence="8">Belongs to the exbB/tolQ family.</text>
</comment>
<dbReference type="Pfam" id="PF01618">
    <property type="entry name" value="MotA_ExbB"/>
    <property type="match status" value="1"/>
</dbReference>
<evidence type="ECO:0000256" key="6">
    <source>
        <dbReference type="ARBA" id="ARBA00022989"/>
    </source>
</evidence>
<evidence type="ECO:0000256" key="1">
    <source>
        <dbReference type="ARBA" id="ARBA00004429"/>
    </source>
</evidence>
<proteinExistence type="inferred from homology"/>
<dbReference type="PANTHER" id="PTHR30625">
    <property type="entry name" value="PROTEIN TOLQ"/>
    <property type="match status" value="1"/>
</dbReference>
<sequence length="139" mass="15672">MEFLRTYLDYMIFSTLGLMGFVSIWLSIERIVYFKQIKLEDFKTLDSLEESLTKHITTLYIIYSNAPYVGLLGTIGGIIVTFYGMSLGTEIDAKKIMADLSLALEATGAGLLVAIPTLISYNALLRKIDLILNRYKAER</sequence>
<protein>
    <submittedName>
        <fullName evidence="11">TonB-system energizer ExbB</fullName>
    </submittedName>
</protein>
<evidence type="ECO:0000313" key="11">
    <source>
        <dbReference type="EMBL" id="ANV97804.1"/>
    </source>
</evidence>
<dbReference type="InterPro" id="IPR050790">
    <property type="entry name" value="ExbB/TolQ_transport"/>
</dbReference>
<reference evidence="12" key="1">
    <citation type="submission" date="2016-07" db="EMBL/GenBank/DDBJ databases">
        <authorList>
            <person name="Florea S."/>
            <person name="Webb J.S."/>
            <person name="Jaromczyk J."/>
            <person name="Schardl C.L."/>
        </authorList>
    </citation>
    <scope>NUCLEOTIDE SEQUENCE [LARGE SCALE GENOMIC DNA]</scope>
    <source>
        <strain evidence="12">MIT 01-6242</strain>
    </source>
</reference>
<evidence type="ECO:0000256" key="9">
    <source>
        <dbReference type="SAM" id="Phobius"/>
    </source>
</evidence>
<feature type="transmembrane region" description="Helical" evidence="9">
    <location>
        <begin position="106"/>
        <end position="125"/>
    </location>
</feature>
<dbReference type="InterPro" id="IPR002898">
    <property type="entry name" value="MotA_ExbB_proton_chnl"/>
</dbReference>
<evidence type="ECO:0000256" key="2">
    <source>
        <dbReference type="ARBA" id="ARBA00022448"/>
    </source>
</evidence>
<keyword evidence="5 8" id="KW-0653">Protein transport</keyword>
<keyword evidence="4 9" id="KW-0812">Transmembrane</keyword>